<dbReference type="AlphaFoldDB" id="A0A9J6P3B8"/>
<dbReference type="InterPro" id="IPR000182">
    <property type="entry name" value="GNAT_dom"/>
</dbReference>
<dbReference type="SUPFAM" id="SSF55729">
    <property type="entry name" value="Acyl-CoA N-acyltransferases (Nat)"/>
    <property type="match status" value="1"/>
</dbReference>
<reference evidence="2" key="2">
    <citation type="submission" date="2021-04" db="EMBL/GenBank/DDBJ databases">
        <authorList>
            <person name="Dong X."/>
        </authorList>
    </citation>
    <scope>NUCLEOTIDE SEQUENCE</scope>
    <source>
        <strain evidence="2">ZWT</strain>
    </source>
</reference>
<dbReference type="InterPro" id="IPR016181">
    <property type="entry name" value="Acyl_CoA_acyltransferase"/>
</dbReference>
<evidence type="ECO:0000313" key="2">
    <source>
        <dbReference type="EMBL" id="MCM1991151.1"/>
    </source>
</evidence>
<dbReference type="CDD" id="cd04301">
    <property type="entry name" value="NAT_SF"/>
    <property type="match status" value="1"/>
</dbReference>
<evidence type="ECO:0000259" key="1">
    <source>
        <dbReference type="PROSITE" id="PS51186"/>
    </source>
</evidence>
<dbReference type="RefSeq" id="WP_250860259.1">
    <property type="nucleotide sequence ID" value="NZ_JAGSOJ010000003.1"/>
</dbReference>
<evidence type="ECO:0000313" key="3">
    <source>
        <dbReference type="Proteomes" id="UP001056429"/>
    </source>
</evidence>
<feature type="domain" description="N-acetyltransferase" evidence="1">
    <location>
        <begin position="154"/>
        <end position="309"/>
    </location>
</feature>
<dbReference type="PROSITE" id="PS51186">
    <property type="entry name" value="GNAT"/>
    <property type="match status" value="1"/>
</dbReference>
<dbReference type="Gene3D" id="3.40.630.30">
    <property type="match status" value="1"/>
</dbReference>
<keyword evidence="3" id="KW-1185">Reference proteome</keyword>
<reference evidence="2" key="1">
    <citation type="journal article" date="2021" name="mSystems">
        <title>Bacteria and Archaea Synergistically Convert Glycine Betaine to Biogenic Methane in the Formosa Cold Seep of the South China Sea.</title>
        <authorList>
            <person name="Li L."/>
            <person name="Zhang W."/>
            <person name="Zhang S."/>
            <person name="Song L."/>
            <person name="Sun Q."/>
            <person name="Zhang H."/>
            <person name="Xiang H."/>
            <person name="Dong X."/>
        </authorList>
    </citation>
    <scope>NUCLEOTIDE SEQUENCE</scope>
    <source>
        <strain evidence="2">ZWT</strain>
    </source>
</reference>
<accession>A0A9J6P3B8</accession>
<name>A0A9J6P3B8_9CLOT</name>
<proteinExistence type="predicted"/>
<sequence length="309" mass="36098">MKKWSDELKTYNLGEGFTLEKTEDNKEFSIWYNIYKNSNPFHRLNWSENLSVIGEHDNCFWINQNNFRIGGVTMQPNEIMGLFLIPPYSDISNVLGKLVKLLLLWSDRSKKISTYTILSDQVDHYHRLGFNVAESSRCMIRPTQEFNVTWDDKFILQLPKKDDIKKIVELLYEAKIFGKKDQVKEIDPDMEECKFVEDYYSKNYDTAFVNNASTIIYDKETKEMIGVCLISLWSGLPNVFEIAVKPSYRGQGLAKKMLQRALSKLKGEHDLLRLFVTLGNPAENIYYKLGFLPGESYWDMYLPAQIENK</sequence>
<organism evidence="2 3">
    <name type="scientific">Oceanirhabdus seepicola</name>
    <dbReference type="NCBI Taxonomy" id="2828781"/>
    <lineage>
        <taxon>Bacteria</taxon>
        <taxon>Bacillati</taxon>
        <taxon>Bacillota</taxon>
        <taxon>Clostridia</taxon>
        <taxon>Eubacteriales</taxon>
        <taxon>Clostridiaceae</taxon>
        <taxon>Oceanirhabdus</taxon>
    </lineage>
</organism>
<dbReference type="EMBL" id="JAGSOJ010000003">
    <property type="protein sequence ID" value="MCM1991151.1"/>
    <property type="molecule type" value="Genomic_DNA"/>
</dbReference>
<dbReference type="Pfam" id="PF00583">
    <property type="entry name" value="Acetyltransf_1"/>
    <property type="match status" value="1"/>
</dbReference>
<comment type="caution">
    <text evidence="2">The sequence shown here is derived from an EMBL/GenBank/DDBJ whole genome shotgun (WGS) entry which is preliminary data.</text>
</comment>
<dbReference type="GO" id="GO:0016747">
    <property type="term" value="F:acyltransferase activity, transferring groups other than amino-acyl groups"/>
    <property type="evidence" value="ECO:0007669"/>
    <property type="project" value="InterPro"/>
</dbReference>
<protein>
    <submittedName>
        <fullName evidence="2">GNAT family N-acetyltransferase</fullName>
    </submittedName>
</protein>
<gene>
    <name evidence="2" type="ORF">KDK92_15565</name>
</gene>
<dbReference type="Proteomes" id="UP001056429">
    <property type="component" value="Unassembled WGS sequence"/>
</dbReference>